<sequence>MADRKTFIILTPGFPVNEADTSCLPSIQVFVKNLQKERPLLNIVIISFQYPFIAKKYKWHNIQVIGLGGSNKGKINRLWVWMQVWQTLKTLNRQNHVIGILSLWLGECALIGKKFGRRYGVKHYTWLLGQDAKKNNRYKYLMNTLPEELIAISDAVAKTFYESYGIQIPSVIPIGMDGSLFRTMQSERTIDIMGAGSLIPLKKYDLFIDVVRAVKSKLGSINVVLCGEGPERDHLYELIDQYGLQNDINVAGEVSHGSALLLMQQTKVFLHTSSYEGFSTVCSEALRAGAYVISFCKPMRKDFNHWTIVSSTEEMAEHAIQILKDESLDHSPVCTYSIHDTVREVLNLFEV</sequence>
<name>A0ABV3ZA42_9BACT</name>
<evidence type="ECO:0000313" key="3">
    <source>
        <dbReference type="Proteomes" id="UP001560573"/>
    </source>
</evidence>
<dbReference type="Pfam" id="PF00534">
    <property type="entry name" value="Glycos_transf_1"/>
    <property type="match status" value="1"/>
</dbReference>
<accession>A0ABV3ZA42</accession>
<dbReference type="Gene3D" id="3.40.50.2000">
    <property type="entry name" value="Glycogen Phosphorylase B"/>
    <property type="match status" value="2"/>
</dbReference>
<keyword evidence="3" id="KW-1185">Reference proteome</keyword>
<evidence type="ECO:0000313" key="2">
    <source>
        <dbReference type="EMBL" id="MEX6686395.1"/>
    </source>
</evidence>
<feature type="domain" description="Glycosyl transferase family 1" evidence="1">
    <location>
        <begin position="193"/>
        <end position="330"/>
    </location>
</feature>
<reference evidence="2 3" key="1">
    <citation type="submission" date="2023-07" db="EMBL/GenBank/DDBJ databases">
        <authorList>
            <person name="Lian W.-H."/>
        </authorList>
    </citation>
    <scope>NUCLEOTIDE SEQUENCE [LARGE SCALE GENOMIC DNA]</scope>
    <source>
        <strain evidence="2 3">SYSU DXS3180</strain>
    </source>
</reference>
<organism evidence="2 3">
    <name type="scientific">Danxiaibacter flavus</name>
    <dbReference type="NCBI Taxonomy" id="3049108"/>
    <lineage>
        <taxon>Bacteria</taxon>
        <taxon>Pseudomonadati</taxon>
        <taxon>Bacteroidota</taxon>
        <taxon>Chitinophagia</taxon>
        <taxon>Chitinophagales</taxon>
        <taxon>Chitinophagaceae</taxon>
        <taxon>Danxiaibacter</taxon>
    </lineage>
</organism>
<evidence type="ECO:0000259" key="1">
    <source>
        <dbReference type="Pfam" id="PF00534"/>
    </source>
</evidence>
<dbReference type="SUPFAM" id="SSF53756">
    <property type="entry name" value="UDP-Glycosyltransferase/glycogen phosphorylase"/>
    <property type="match status" value="1"/>
</dbReference>
<proteinExistence type="predicted"/>
<dbReference type="RefSeq" id="WP_369327792.1">
    <property type="nucleotide sequence ID" value="NZ_JAULBC010000001.1"/>
</dbReference>
<dbReference type="EMBL" id="JAULBC010000001">
    <property type="protein sequence ID" value="MEX6686395.1"/>
    <property type="molecule type" value="Genomic_DNA"/>
</dbReference>
<dbReference type="PANTHER" id="PTHR45871:SF1">
    <property type="entry name" value="PHOSPHATIDYLINOSITOL N-ACETYLGLUCOSAMINYLTRANSFERASE SUBUNIT A"/>
    <property type="match status" value="1"/>
</dbReference>
<dbReference type="InterPro" id="IPR001296">
    <property type="entry name" value="Glyco_trans_1"/>
</dbReference>
<protein>
    <submittedName>
        <fullName evidence="2">Glycosyltransferase</fullName>
    </submittedName>
</protein>
<dbReference type="Proteomes" id="UP001560573">
    <property type="component" value="Unassembled WGS sequence"/>
</dbReference>
<gene>
    <name evidence="2" type="ORF">QTN47_02760</name>
</gene>
<comment type="caution">
    <text evidence="2">The sequence shown here is derived from an EMBL/GenBank/DDBJ whole genome shotgun (WGS) entry which is preliminary data.</text>
</comment>
<dbReference type="PANTHER" id="PTHR45871">
    <property type="entry name" value="N-ACETYLGLUCOSAMINYL-PHOSPHATIDYLINOSITOL BIOSYNTHETIC PROTEIN"/>
    <property type="match status" value="1"/>
</dbReference>